<dbReference type="SUPFAM" id="SSF56436">
    <property type="entry name" value="C-type lectin-like"/>
    <property type="match status" value="3"/>
</dbReference>
<dbReference type="Ensembl" id="ENSNBRT00000019506.1">
    <property type="protein sequence ID" value="ENSNBRP00000018997.1"/>
    <property type="gene ID" value="ENSNBRG00000014648.1"/>
</dbReference>
<evidence type="ECO:0000313" key="3">
    <source>
        <dbReference type="Proteomes" id="UP000261580"/>
    </source>
</evidence>
<dbReference type="Pfam" id="PF00059">
    <property type="entry name" value="Lectin_C"/>
    <property type="match status" value="3"/>
</dbReference>
<dbReference type="PANTHER" id="PTHR45784:SF3">
    <property type="entry name" value="C-TYPE LECTIN DOMAIN FAMILY 4 MEMBER K-LIKE-RELATED"/>
    <property type="match status" value="1"/>
</dbReference>
<feature type="domain" description="C-type lectin" evidence="1">
    <location>
        <begin position="1"/>
        <end position="90"/>
    </location>
</feature>
<dbReference type="InterPro" id="IPR001304">
    <property type="entry name" value="C-type_lectin-like"/>
</dbReference>
<dbReference type="SMART" id="SM00034">
    <property type="entry name" value="CLECT"/>
    <property type="match status" value="2"/>
</dbReference>
<name>A0A3Q4HP26_NEOBR</name>
<dbReference type="OMA" id="QRMVWTA"/>
<dbReference type="STRING" id="32507.ENSNBRP00000018997"/>
<organism evidence="2 3">
    <name type="scientific">Neolamprologus brichardi</name>
    <name type="common">Fairy cichlid</name>
    <name type="synonym">Lamprologus brichardi</name>
    <dbReference type="NCBI Taxonomy" id="32507"/>
    <lineage>
        <taxon>Eukaryota</taxon>
        <taxon>Metazoa</taxon>
        <taxon>Chordata</taxon>
        <taxon>Craniata</taxon>
        <taxon>Vertebrata</taxon>
        <taxon>Euteleostomi</taxon>
        <taxon>Actinopterygii</taxon>
        <taxon>Neopterygii</taxon>
        <taxon>Teleostei</taxon>
        <taxon>Neoteleostei</taxon>
        <taxon>Acanthomorphata</taxon>
        <taxon>Ovalentaria</taxon>
        <taxon>Cichlomorphae</taxon>
        <taxon>Cichliformes</taxon>
        <taxon>Cichlidae</taxon>
        <taxon>African cichlids</taxon>
        <taxon>Pseudocrenilabrinae</taxon>
        <taxon>Lamprologini</taxon>
        <taxon>Neolamprologus</taxon>
    </lineage>
</organism>
<dbReference type="InterPro" id="IPR016186">
    <property type="entry name" value="C-type_lectin-like/link_sf"/>
</dbReference>
<dbReference type="PANTHER" id="PTHR45784">
    <property type="entry name" value="C-TYPE LECTIN DOMAIN FAMILY 20 MEMBER A-RELATED"/>
    <property type="match status" value="1"/>
</dbReference>
<reference evidence="2" key="1">
    <citation type="submission" date="2025-08" db="UniProtKB">
        <authorList>
            <consortium name="Ensembl"/>
        </authorList>
    </citation>
    <scope>IDENTIFICATION</scope>
</reference>
<evidence type="ECO:0000259" key="1">
    <source>
        <dbReference type="PROSITE" id="PS50041"/>
    </source>
</evidence>
<sequence>PCTSFCKLIIYISTWSEAQNICREQCFDLATINDMREMETLLEVVKDKYDDAVWIGLSKGTTQRRYLLWNSITDDNCAVSRNGYLNIYSCMSKKYSYILNTQRMVWTAARDFCRAHYTDLTSLRNDAEYQIVQQVANGNEVYVGLFRDPWVWSGQTDSSFRYWNPDMLVRTDDTENSTMGWSEAQNYCRTNHTDLTSVRNDAEHQIIQNLANGMDVWIGLFKDHWEWSDQSNSSLRYWPVEQKIWNEETERCGALLKNESGKWGQLPCSNKYPFFCAYLNYPINSSCFFSVF</sequence>
<feature type="domain" description="C-type lectin" evidence="1">
    <location>
        <begin position="92"/>
        <end position="166"/>
    </location>
</feature>
<protein>
    <recommendedName>
        <fullName evidence="1">C-type lectin domain-containing protein</fullName>
    </recommendedName>
</protein>
<dbReference type="Gene3D" id="3.10.100.10">
    <property type="entry name" value="Mannose-Binding Protein A, subunit A"/>
    <property type="match status" value="3"/>
</dbReference>
<dbReference type="CDD" id="cd00037">
    <property type="entry name" value="CLECT"/>
    <property type="match status" value="1"/>
</dbReference>
<dbReference type="AlphaFoldDB" id="A0A3Q4HP26"/>
<dbReference type="InterPro" id="IPR016187">
    <property type="entry name" value="CTDL_fold"/>
</dbReference>
<feature type="domain" description="C-type lectin" evidence="1">
    <location>
        <begin position="181"/>
        <end position="277"/>
    </location>
</feature>
<dbReference type="GeneTree" id="ENSGT01100000263473"/>
<proteinExistence type="predicted"/>
<keyword evidence="3" id="KW-1185">Reference proteome</keyword>
<evidence type="ECO:0000313" key="2">
    <source>
        <dbReference type="Ensembl" id="ENSNBRP00000018997.1"/>
    </source>
</evidence>
<reference evidence="2" key="2">
    <citation type="submission" date="2025-09" db="UniProtKB">
        <authorList>
            <consortium name="Ensembl"/>
        </authorList>
    </citation>
    <scope>IDENTIFICATION</scope>
</reference>
<dbReference type="Proteomes" id="UP000261580">
    <property type="component" value="Unassembled WGS sequence"/>
</dbReference>
<accession>A0A3Q4HP26</accession>
<dbReference type="PROSITE" id="PS50041">
    <property type="entry name" value="C_TYPE_LECTIN_2"/>
    <property type="match status" value="3"/>
</dbReference>